<organism evidence="1 2">
    <name type="scientific">Sulfobacillus benefaciens</name>
    <dbReference type="NCBI Taxonomy" id="453960"/>
    <lineage>
        <taxon>Bacteria</taxon>
        <taxon>Bacillati</taxon>
        <taxon>Bacillota</taxon>
        <taxon>Clostridia</taxon>
        <taxon>Eubacteriales</taxon>
        <taxon>Clostridiales Family XVII. Incertae Sedis</taxon>
        <taxon>Sulfobacillus</taxon>
    </lineage>
</organism>
<gene>
    <name evidence="1" type="ORF">C7B43_02370</name>
</gene>
<evidence type="ECO:0000313" key="2">
    <source>
        <dbReference type="Proteomes" id="UP000242699"/>
    </source>
</evidence>
<dbReference type="EMBL" id="PXYT01000002">
    <property type="protein sequence ID" value="PSR31559.1"/>
    <property type="molecule type" value="Genomic_DNA"/>
</dbReference>
<reference evidence="1 2" key="1">
    <citation type="journal article" date="2014" name="BMC Genomics">
        <title>Comparison of environmental and isolate Sulfobacillus genomes reveals diverse carbon, sulfur, nitrogen, and hydrogen metabolisms.</title>
        <authorList>
            <person name="Justice N.B."/>
            <person name="Norman A."/>
            <person name="Brown C.T."/>
            <person name="Singh A."/>
            <person name="Thomas B.C."/>
            <person name="Banfield J.F."/>
        </authorList>
    </citation>
    <scope>NUCLEOTIDE SEQUENCE [LARGE SCALE GENOMIC DNA]</scope>
    <source>
        <strain evidence="1">AMDSBA1</strain>
    </source>
</reference>
<accession>A0A2T2XAP0</accession>
<comment type="caution">
    <text evidence="1">The sequence shown here is derived from an EMBL/GenBank/DDBJ whole genome shotgun (WGS) entry which is preliminary data.</text>
</comment>
<protein>
    <submittedName>
        <fullName evidence="1">Uncharacterized protein</fullName>
    </submittedName>
</protein>
<dbReference type="Proteomes" id="UP000242699">
    <property type="component" value="Unassembled WGS sequence"/>
</dbReference>
<dbReference type="AlphaFoldDB" id="A0A2T2XAP0"/>
<proteinExistence type="predicted"/>
<evidence type="ECO:0000313" key="1">
    <source>
        <dbReference type="EMBL" id="PSR31559.1"/>
    </source>
</evidence>
<sequence>MTRVEVMMMISGLGALIFGIVVFSEPRLALSEPLTLKKPNMRNMLRENYGCREREHSSEILRFTRANRGWIWGGWKTAAIWYPKIPDREFYEMHLSLPVFWFAWPALSLKYWHNLRPVMAKPSSGDGCSGYVLSLNGPQLNGRFYSTQDVLDSHVNSSSEIVENPKGLRALDTKGSLGSVWYSGHGVLTPELSDVMKRAVGPVGRELARMVPKSLGPLTPVRLLDLGNQERVQYGYGENQVEMVISVEPKTRKPFPADLLPIPGYLPFRGISDGLGSAVFFRKGSYCVRVFGNRPLGLLARWSQKAFWPRGAYKMVRV</sequence>
<name>A0A2T2XAP0_9FIRM</name>